<dbReference type="GO" id="GO:0006950">
    <property type="term" value="P:response to stress"/>
    <property type="evidence" value="ECO:0007669"/>
    <property type="project" value="UniProtKB-ARBA"/>
</dbReference>
<organism evidence="3 4">
    <name type="scientific">Morchella conica CCBAS932</name>
    <dbReference type="NCBI Taxonomy" id="1392247"/>
    <lineage>
        <taxon>Eukaryota</taxon>
        <taxon>Fungi</taxon>
        <taxon>Dikarya</taxon>
        <taxon>Ascomycota</taxon>
        <taxon>Pezizomycotina</taxon>
        <taxon>Pezizomycetes</taxon>
        <taxon>Pezizales</taxon>
        <taxon>Morchellaceae</taxon>
        <taxon>Morchella</taxon>
    </lineage>
</organism>
<dbReference type="PANTHER" id="PTHR23099">
    <property type="entry name" value="TRANSCRIPTIONAL REGULATOR"/>
    <property type="match status" value="1"/>
</dbReference>
<dbReference type="STRING" id="1392247.A0A3N4KXJ7"/>
<dbReference type="AlphaFoldDB" id="A0A3N4KXJ7"/>
<feature type="domain" description="SprT-like" evidence="2">
    <location>
        <begin position="114"/>
        <end position="297"/>
    </location>
</feature>
<sequence length="370" mass="41600">MPPSQHRKSSDAFWDQEVTDSWVDTHTPYKVRARPPSSLGHNDVDIIAEKGGDDDEDDDDDNDDDIVEVEDDNCHEEESDEERAPSPTKRMPAAKPKPKEKNTESKRAFNARKKQLAEDFFKTIDEKVGKGEISQKTAATGGVKIVWSKTLRTTAGTAKWRAEKLQNISASAAMEHPLSTARVRHHATIELAEKVVDSQEKLYNTMCHEYCHMANYMISNVTKPAHGAEFKRWAAKATREFAHLGVHVTTKHSYEIDAKFKWTCQTPNCGQVYKRHSKSIDITRSRCGACKTGLLLQTHPPLREKRPITGYQAFMKENFGRIKAQNPGVPQKDVMRIVAQAYREAKEAGAVEAVGENEGDLEVMLGELKV</sequence>
<dbReference type="Gene3D" id="1.10.30.10">
    <property type="entry name" value="High mobility group box domain"/>
    <property type="match status" value="1"/>
</dbReference>
<dbReference type="OrthoDB" id="20772at2759"/>
<accession>A0A3N4KXJ7</accession>
<evidence type="ECO:0000259" key="2">
    <source>
        <dbReference type="SMART" id="SM00731"/>
    </source>
</evidence>
<evidence type="ECO:0000256" key="1">
    <source>
        <dbReference type="SAM" id="MobiDB-lite"/>
    </source>
</evidence>
<reference evidence="3 4" key="1">
    <citation type="journal article" date="2018" name="Nat. Ecol. Evol.">
        <title>Pezizomycetes genomes reveal the molecular basis of ectomycorrhizal truffle lifestyle.</title>
        <authorList>
            <person name="Murat C."/>
            <person name="Payen T."/>
            <person name="Noel B."/>
            <person name="Kuo A."/>
            <person name="Morin E."/>
            <person name="Chen J."/>
            <person name="Kohler A."/>
            <person name="Krizsan K."/>
            <person name="Balestrini R."/>
            <person name="Da Silva C."/>
            <person name="Montanini B."/>
            <person name="Hainaut M."/>
            <person name="Levati E."/>
            <person name="Barry K.W."/>
            <person name="Belfiori B."/>
            <person name="Cichocki N."/>
            <person name="Clum A."/>
            <person name="Dockter R.B."/>
            <person name="Fauchery L."/>
            <person name="Guy J."/>
            <person name="Iotti M."/>
            <person name="Le Tacon F."/>
            <person name="Lindquist E.A."/>
            <person name="Lipzen A."/>
            <person name="Malagnac F."/>
            <person name="Mello A."/>
            <person name="Molinier V."/>
            <person name="Miyauchi S."/>
            <person name="Poulain J."/>
            <person name="Riccioni C."/>
            <person name="Rubini A."/>
            <person name="Sitrit Y."/>
            <person name="Splivallo R."/>
            <person name="Traeger S."/>
            <person name="Wang M."/>
            <person name="Zifcakova L."/>
            <person name="Wipf D."/>
            <person name="Zambonelli A."/>
            <person name="Paolocci F."/>
            <person name="Nowrousian M."/>
            <person name="Ottonello S."/>
            <person name="Baldrian P."/>
            <person name="Spatafora J.W."/>
            <person name="Henrissat B."/>
            <person name="Nagy L.G."/>
            <person name="Aury J.M."/>
            <person name="Wincker P."/>
            <person name="Grigoriev I.V."/>
            <person name="Bonfante P."/>
            <person name="Martin F.M."/>
        </authorList>
    </citation>
    <scope>NUCLEOTIDE SEQUENCE [LARGE SCALE GENOMIC DNA]</scope>
    <source>
        <strain evidence="3 4">CCBAS932</strain>
    </source>
</reference>
<name>A0A3N4KXJ7_9PEZI</name>
<feature type="compositionally biased region" description="Basic and acidic residues" evidence="1">
    <location>
        <begin position="42"/>
        <end position="51"/>
    </location>
</feature>
<keyword evidence="4" id="KW-1185">Reference proteome</keyword>
<dbReference type="CDD" id="cd00084">
    <property type="entry name" value="HMG-box_SF"/>
    <property type="match status" value="1"/>
</dbReference>
<feature type="region of interest" description="Disordered" evidence="1">
    <location>
        <begin position="1"/>
        <end position="107"/>
    </location>
</feature>
<dbReference type="SUPFAM" id="SSF47095">
    <property type="entry name" value="HMG-box"/>
    <property type="match status" value="1"/>
</dbReference>
<proteinExistence type="predicted"/>
<gene>
    <name evidence="3" type="ORF">P167DRAFT_483094</name>
</gene>
<dbReference type="InParanoid" id="A0A3N4KXJ7"/>
<evidence type="ECO:0000313" key="3">
    <source>
        <dbReference type="EMBL" id="RPB15256.1"/>
    </source>
</evidence>
<dbReference type="Proteomes" id="UP000277580">
    <property type="component" value="Unassembled WGS sequence"/>
</dbReference>
<evidence type="ECO:0000313" key="4">
    <source>
        <dbReference type="Proteomes" id="UP000277580"/>
    </source>
</evidence>
<dbReference type="SMART" id="SM00731">
    <property type="entry name" value="SprT"/>
    <property type="match status" value="1"/>
</dbReference>
<dbReference type="InterPro" id="IPR006640">
    <property type="entry name" value="SprT-like_domain"/>
</dbReference>
<dbReference type="InterPro" id="IPR036910">
    <property type="entry name" value="HMG_box_dom_sf"/>
</dbReference>
<feature type="compositionally biased region" description="Basic and acidic residues" evidence="1">
    <location>
        <begin position="97"/>
        <end position="107"/>
    </location>
</feature>
<dbReference type="Pfam" id="PF10263">
    <property type="entry name" value="SprT-like"/>
    <property type="match status" value="1"/>
</dbReference>
<protein>
    <recommendedName>
        <fullName evidence="2">SprT-like domain-containing protein</fullName>
    </recommendedName>
</protein>
<feature type="compositionally biased region" description="Acidic residues" evidence="1">
    <location>
        <begin position="52"/>
        <end position="81"/>
    </location>
</feature>
<dbReference type="PANTHER" id="PTHR23099:SF0">
    <property type="entry name" value="GERM CELL NUCLEAR ACIDIC PROTEIN"/>
    <property type="match status" value="1"/>
</dbReference>
<dbReference type="GO" id="GO:0005634">
    <property type="term" value="C:nucleus"/>
    <property type="evidence" value="ECO:0007669"/>
    <property type="project" value="TreeGrafter"/>
</dbReference>
<dbReference type="EMBL" id="ML119114">
    <property type="protein sequence ID" value="RPB15256.1"/>
    <property type="molecule type" value="Genomic_DNA"/>
</dbReference>